<dbReference type="PROSITE" id="PS50893">
    <property type="entry name" value="ABC_TRANSPORTER_2"/>
    <property type="match status" value="2"/>
</dbReference>
<proteinExistence type="predicted"/>
<organism evidence="6 7">
    <name type="scientific">Pseudothermotoga thermarum DSM 5069</name>
    <dbReference type="NCBI Taxonomy" id="688269"/>
    <lineage>
        <taxon>Bacteria</taxon>
        <taxon>Thermotogati</taxon>
        <taxon>Thermotogota</taxon>
        <taxon>Thermotogae</taxon>
        <taxon>Thermotogales</taxon>
        <taxon>Thermotogaceae</taxon>
        <taxon>Pseudothermotoga</taxon>
    </lineage>
</organism>
<evidence type="ECO:0000256" key="2">
    <source>
        <dbReference type="ARBA" id="ARBA00022737"/>
    </source>
</evidence>
<dbReference type="STRING" id="688269.Theth_0176"/>
<dbReference type="InterPro" id="IPR003593">
    <property type="entry name" value="AAA+_ATPase"/>
</dbReference>
<keyword evidence="3" id="KW-0547">Nucleotide-binding</keyword>
<dbReference type="GO" id="GO:0005524">
    <property type="term" value="F:ATP binding"/>
    <property type="evidence" value="ECO:0007669"/>
    <property type="project" value="UniProtKB-KW"/>
</dbReference>
<dbReference type="SMART" id="SM00382">
    <property type="entry name" value="AAA"/>
    <property type="match status" value="2"/>
</dbReference>
<dbReference type="Gene3D" id="3.40.50.300">
    <property type="entry name" value="P-loop containing nucleotide triphosphate hydrolases"/>
    <property type="match status" value="2"/>
</dbReference>
<dbReference type="AlphaFoldDB" id="F7YUZ4"/>
<keyword evidence="1" id="KW-0813">Transport</keyword>
<dbReference type="InterPro" id="IPR050107">
    <property type="entry name" value="ABC_carbohydrate_import_ATPase"/>
</dbReference>
<keyword evidence="7" id="KW-1185">Reference proteome</keyword>
<evidence type="ECO:0000256" key="1">
    <source>
        <dbReference type="ARBA" id="ARBA00022448"/>
    </source>
</evidence>
<dbReference type="OrthoDB" id="44247at2"/>
<dbReference type="KEGG" id="tta:Theth_0176"/>
<dbReference type="SUPFAM" id="SSF52540">
    <property type="entry name" value="P-loop containing nucleoside triphosphate hydrolases"/>
    <property type="match status" value="2"/>
</dbReference>
<dbReference type="eggNOG" id="COG3845">
    <property type="taxonomic scope" value="Bacteria"/>
</dbReference>
<feature type="domain" description="ABC transporter" evidence="5">
    <location>
        <begin position="245"/>
        <end position="494"/>
    </location>
</feature>
<dbReference type="PANTHER" id="PTHR43790:SF9">
    <property type="entry name" value="GALACTOFURANOSE TRANSPORTER ATP-BINDING PROTEIN YTFR"/>
    <property type="match status" value="1"/>
</dbReference>
<reference evidence="6 7" key="1">
    <citation type="submission" date="2010-11" db="EMBL/GenBank/DDBJ databases">
        <title>The complete genome of Thermotoga thermarum DSM 5069.</title>
        <authorList>
            <consortium name="US DOE Joint Genome Institute (JGI-PGF)"/>
            <person name="Lucas S."/>
            <person name="Copeland A."/>
            <person name="Lapidus A."/>
            <person name="Bruce D."/>
            <person name="Goodwin L."/>
            <person name="Pitluck S."/>
            <person name="Kyrpides N."/>
            <person name="Mavromatis K."/>
            <person name="Ivanova N."/>
            <person name="Zeytun A."/>
            <person name="Brettin T."/>
            <person name="Detter J.C."/>
            <person name="Tapia R."/>
            <person name="Han C."/>
            <person name="Land M."/>
            <person name="Hauser L."/>
            <person name="Markowitz V."/>
            <person name="Cheng J.-F."/>
            <person name="Hugenholtz P."/>
            <person name="Woyke T."/>
            <person name="Wu D."/>
            <person name="Spring S."/>
            <person name="Schroeder M."/>
            <person name="Brambilla E."/>
            <person name="Klenk H.-P."/>
            <person name="Eisen J.A."/>
        </authorList>
    </citation>
    <scope>NUCLEOTIDE SEQUENCE [LARGE SCALE GENOMIC DNA]</scope>
    <source>
        <strain evidence="6 7">DSM 5069</strain>
    </source>
</reference>
<evidence type="ECO:0000256" key="4">
    <source>
        <dbReference type="ARBA" id="ARBA00022840"/>
    </source>
</evidence>
<sequence precursor="true">MKTYAVEMLDVHKTFYSSGVRALCGASLFVEEGTVHALLGENGAGKTTLMRILLGLERPDRGIIRVFGKDFSAKSPKDAFKMGITMVHQNVSLVDELTVLENIVVGQEPTRFFWNDKKSRHILLETMRKTGLYIDVDERVGKLSLAEKQKVEILKALYRGAKVIVLDEPTAYLSEEDSLKFYELIRKLKQSNHTIILITHNVDDVLAVADKVTVLRGGFSVLSEDVKLLTKEQLINAMVGEYEPVHIQRVSQKGPLLLKVEKLFNEKLKDVSFSIHFGEIVGLVGFTGSGQKELFETIMGLRKVSSGKIIFQDVQIENLSTSKIRKLGISYIPENRMEEGLSLKNSIFDNVIATKYEDFEKNGWLVQSECENFAKNVVNFFDVKINSLKLPAKVLSGGNLQRLVIARECYVKPKLLLAHEPTAGLDVRSSWRFYKILEELKSSNSAVMIASSDYDEMIKICDRFLFIHQGKIVGELENKNLTKKDLFTTLLNTTTKSGGKP</sequence>
<dbReference type="CDD" id="cd03215">
    <property type="entry name" value="ABC_Carb_Monos_II"/>
    <property type="match status" value="1"/>
</dbReference>
<dbReference type="GO" id="GO:0016887">
    <property type="term" value="F:ATP hydrolysis activity"/>
    <property type="evidence" value="ECO:0007669"/>
    <property type="project" value="InterPro"/>
</dbReference>
<dbReference type="PANTHER" id="PTHR43790">
    <property type="entry name" value="CARBOHYDRATE TRANSPORT ATP-BINDING PROTEIN MG119-RELATED"/>
    <property type="match status" value="1"/>
</dbReference>
<dbReference type="InterPro" id="IPR027417">
    <property type="entry name" value="P-loop_NTPase"/>
</dbReference>
<dbReference type="Proteomes" id="UP000006804">
    <property type="component" value="Chromosome"/>
</dbReference>
<name>F7YUZ4_9THEM</name>
<dbReference type="Pfam" id="PF00005">
    <property type="entry name" value="ABC_tran"/>
    <property type="match status" value="2"/>
</dbReference>
<dbReference type="RefSeq" id="WP_013931501.1">
    <property type="nucleotide sequence ID" value="NC_015707.1"/>
</dbReference>
<evidence type="ECO:0000313" key="6">
    <source>
        <dbReference type="EMBL" id="AEH50278.1"/>
    </source>
</evidence>
<feature type="domain" description="ABC transporter" evidence="5">
    <location>
        <begin position="6"/>
        <end position="242"/>
    </location>
</feature>
<dbReference type="InterPro" id="IPR003439">
    <property type="entry name" value="ABC_transporter-like_ATP-bd"/>
</dbReference>
<evidence type="ECO:0000313" key="7">
    <source>
        <dbReference type="Proteomes" id="UP000006804"/>
    </source>
</evidence>
<accession>F7YUZ4</accession>
<evidence type="ECO:0000259" key="5">
    <source>
        <dbReference type="PROSITE" id="PS50893"/>
    </source>
</evidence>
<dbReference type="EMBL" id="CP002351">
    <property type="protein sequence ID" value="AEH50278.1"/>
    <property type="molecule type" value="Genomic_DNA"/>
</dbReference>
<dbReference type="HOGENOM" id="CLU_000604_92_3_0"/>
<evidence type="ECO:0000256" key="3">
    <source>
        <dbReference type="ARBA" id="ARBA00022741"/>
    </source>
</evidence>
<keyword evidence="4" id="KW-0067">ATP-binding</keyword>
<keyword evidence="2" id="KW-0677">Repeat</keyword>
<dbReference type="PATRIC" id="fig|688269.3.peg.181"/>
<protein>
    <submittedName>
        <fullName evidence="6">ABC transporter related protein</fullName>
    </submittedName>
</protein>
<dbReference type="CDD" id="cd03216">
    <property type="entry name" value="ABC_Carb_Monos_I"/>
    <property type="match status" value="1"/>
</dbReference>
<gene>
    <name evidence="6" type="ORF">Theth_0176</name>
</gene>